<dbReference type="InterPro" id="IPR002123">
    <property type="entry name" value="Plipid/glycerol_acylTrfase"/>
</dbReference>
<sequence length="217" mass="25353">MIIKAKPFSPKTILFLGRILNWFMGWKFNKLKIYDAEVLKGHSYIYMCNHFGFWDGFFACYFCLKSIYKLEPNLKGFYMMSLEAQMKKHMWLRRIGCFSIAPGTKSVSESLDYAAEILNEPGHIFVLFPQGDLESCHVDYINVKPGIAEILKRVKGNCQLIWSSNMIEYFESLKPSVTFYGLNCGTNHDFNLEKLTNDINQHHQASIKKQFRFKNRV</sequence>
<name>A0A4R0N506_9SPHI</name>
<gene>
    <name evidence="2" type="ORF">EZ428_06760</name>
</gene>
<protein>
    <submittedName>
        <fullName evidence="2">Glycerol acyltransferase</fullName>
    </submittedName>
</protein>
<proteinExistence type="predicted"/>
<dbReference type="GO" id="GO:0016746">
    <property type="term" value="F:acyltransferase activity"/>
    <property type="evidence" value="ECO:0007669"/>
    <property type="project" value="UniProtKB-KW"/>
</dbReference>
<organism evidence="2 3">
    <name type="scientific">Pedobacter frigiditerrae</name>
    <dbReference type="NCBI Taxonomy" id="2530452"/>
    <lineage>
        <taxon>Bacteria</taxon>
        <taxon>Pseudomonadati</taxon>
        <taxon>Bacteroidota</taxon>
        <taxon>Sphingobacteriia</taxon>
        <taxon>Sphingobacteriales</taxon>
        <taxon>Sphingobacteriaceae</taxon>
        <taxon>Pedobacter</taxon>
    </lineage>
</organism>
<feature type="domain" description="Phospholipid/glycerol acyltransferase" evidence="1">
    <location>
        <begin position="44"/>
        <end position="166"/>
    </location>
</feature>
<dbReference type="EMBL" id="SJSK01000001">
    <property type="protein sequence ID" value="TCC94467.1"/>
    <property type="molecule type" value="Genomic_DNA"/>
</dbReference>
<dbReference type="OrthoDB" id="152799at2"/>
<keyword evidence="2" id="KW-0808">Transferase</keyword>
<evidence type="ECO:0000313" key="2">
    <source>
        <dbReference type="EMBL" id="TCC94467.1"/>
    </source>
</evidence>
<dbReference type="Pfam" id="PF01553">
    <property type="entry name" value="Acyltransferase"/>
    <property type="match status" value="1"/>
</dbReference>
<evidence type="ECO:0000313" key="3">
    <source>
        <dbReference type="Proteomes" id="UP000292884"/>
    </source>
</evidence>
<keyword evidence="3" id="KW-1185">Reference proteome</keyword>
<comment type="caution">
    <text evidence="2">The sequence shown here is derived from an EMBL/GenBank/DDBJ whole genome shotgun (WGS) entry which is preliminary data.</text>
</comment>
<dbReference type="SUPFAM" id="SSF69593">
    <property type="entry name" value="Glycerol-3-phosphate (1)-acyltransferase"/>
    <property type="match status" value="1"/>
</dbReference>
<dbReference type="AlphaFoldDB" id="A0A4R0N506"/>
<dbReference type="RefSeq" id="WP_131552326.1">
    <property type="nucleotide sequence ID" value="NZ_SJSK01000001.1"/>
</dbReference>
<dbReference type="Proteomes" id="UP000292884">
    <property type="component" value="Unassembled WGS sequence"/>
</dbReference>
<accession>A0A4R0N506</accession>
<reference evidence="2 3" key="1">
    <citation type="submission" date="2019-02" db="EMBL/GenBank/DDBJ databases">
        <title>Pedobacter sp. RP-1-13 sp. nov., isolated from Arctic soil.</title>
        <authorList>
            <person name="Dahal R.H."/>
        </authorList>
    </citation>
    <scope>NUCLEOTIDE SEQUENCE [LARGE SCALE GENOMIC DNA]</scope>
    <source>
        <strain evidence="2 3">RP-1-13</strain>
    </source>
</reference>
<keyword evidence="2" id="KW-0012">Acyltransferase</keyword>
<dbReference type="SMART" id="SM00563">
    <property type="entry name" value="PlsC"/>
    <property type="match status" value="1"/>
</dbReference>
<evidence type="ECO:0000259" key="1">
    <source>
        <dbReference type="SMART" id="SM00563"/>
    </source>
</evidence>